<keyword evidence="6 10" id="KW-1133">Transmembrane helix</keyword>
<keyword evidence="3 10" id="KW-0812">Transmembrane</keyword>
<feature type="compositionally biased region" description="Low complexity" evidence="9">
    <location>
        <begin position="304"/>
        <end position="328"/>
    </location>
</feature>
<feature type="compositionally biased region" description="Low complexity" evidence="9">
    <location>
        <begin position="486"/>
        <end position="496"/>
    </location>
</feature>
<dbReference type="InterPro" id="IPR014756">
    <property type="entry name" value="Ig_E-set"/>
</dbReference>
<name>A0ABQ2MBA3_9ACTN</name>
<dbReference type="InterPro" id="IPR014755">
    <property type="entry name" value="Cu-Rt/internalin_Ig-like"/>
</dbReference>
<evidence type="ECO:0008006" key="16">
    <source>
        <dbReference type="Google" id="ProtNLM"/>
    </source>
</evidence>
<dbReference type="Pfam" id="PF05425">
    <property type="entry name" value="CopD"/>
    <property type="match status" value="1"/>
</dbReference>
<dbReference type="RefSeq" id="WP_229711833.1">
    <property type="nucleotide sequence ID" value="NZ_BMMP01000007.1"/>
</dbReference>
<proteinExistence type="predicted"/>
<feature type="region of interest" description="Disordered" evidence="9">
    <location>
        <begin position="472"/>
        <end position="575"/>
    </location>
</feature>
<keyword evidence="15" id="KW-1185">Reference proteome</keyword>
<dbReference type="Pfam" id="PF04234">
    <property type="entry name" value="CopC"/>
    <property type="match status" value="1"/>
</dbReference>
<evidence type="ECO:0000313" key="15">
    <source>
        <dbReference type="Proteomes" id="UP000631535"/>
    </source>
</evidence>
<keyword evidence="2" id="KW-1003">Cell membrane</keyword>
<evidence type="ECO:0000256" key="7">
    <source>
        <dbReference type="ARBA" id="ARBA00023008"/>
    </source>
</evidence>
<feature type="transmembrane region" description="Helical" evidence="10">
    <location>
        <begin position="338"/>
        <end position="357"/>
    </location>
</feature>
<evidence type="ECO:0000259" key="13">
    <source>
        <dbReference type="Pfam" id="PF05425"/>
    </source>
</evidence>
<feature type="transmembrane region" description="Helical" evidence="10">
    <location>
        <begin position="377"/>
        <end position="399"/>
    </location>
</feature>
<evidence type="ECO:0000256" key="5">
    <source>
        <dbReference type="ARBA" id="ARBA00022729"/>
    </source>
</evidence>
<organism evidence="14 15">
    <name type="scientific">Streptomyces daqingensis</name>
    <dbReference type="NCBI Taxonomy" id="1472640"/>
    <lineage>
        <taxon>Bacteria</taxon>
        <taxon>Bacillati</taxon>
        <taxon>Actinomycetota</taxon>
        <taxon>Actinomycetes</taxon>
        <taxon>Kitasatosporales</taxon>
        <taxon>Streptomycetaceae</taxon>
        <taxon>Streptomyces</taxon>
    </lineage>
</organism>
<feature type="chain" id="PRO_5046337698" description="Copper transport protein" evidence="11">
    <location>
        <begin position="49"/>
        <end position="765"/>
    </location>
</feature>
<feature type="signal peptide" evidence="11">
    <location>
        <begin position="1"/>
        <end position="48"/>
    </location>
</feature>
<evidence type="ECO:0000256" key="3">
    <source>
        <dbReference type="ARBA" id="ARBA00022692"/>
    </source>
</evidence>
<feature type="domain" description="Copper resistance protein D" evidence="13">
    <location>
        <begin position="406"/>
        <end position="476"/>
    </location>
</feature>
<evidence type="ECO:0000256" key="6">
    <source>
        <dbReference type="ARBA" id="ARBA00022989"/>
    </source>
</evidence>
<keyword evidence="5 11" id="KW-0732">Signal</keyword>
<evidence type="ECO:0000256" key="2">
    <source>
        <dbReference type="ARBA" id="ARBA00022475"/>
    </source>
</evidence>
<dbReference type="PANTHER" id="PTHR34820">
    <property type="entry name" value="INNER MEMBRANE PROTEIN YEBZ"/>
    <property type="match status" value="1"/>
</dbReference>
<keyword evidence="4" id="KW-0479">Metal-binding</keyword>
<evidence type="ECO:0000256" key="9">
    <source>
        <dbReference type="SAM" id="MobiDB-lite"/>
    </source>
</evidence>
<dbReference type="InterPro" id="IPR007348">
    <property type="entry name" value="CopC_dom"/>
</dbReference>
<evidence type="ECO:0000259" key="12">
    <source>
        <dbReference type="Pfam" id="PF04234"/>
    </source>
</evidence>
<feature type="compositionally biased region" description="Gly residues" evidence="9">
    <location>
        <begin position="533"/>
        <end position="554"/>
    </location>
</feature>
<keyword evidence="8 10" id="KW-0472">Membrane</keyword>
<sequence>MLFTTRASARTPLMALSPLLRPLSMALCAVLCALTAVLGSAAPASAHAVQTGSSPTEGSVVDSAPREVRVTWSEEVSASDGAIRVLGPDGKRVDKNNVRAVGGSDVERAVSLKSDLPKGTYTVAWRAVSADSHPVAGAFTFSVGAPSATKADVGGSGGDSETRLIDAIYQTGRYAAYAGFILLVGGAAFVIACRPRAASVRRLQRLVVTGWMTLTAATLLMLLLRNSYVNTGALSEVFDLDGLKAVFGTKPGAALAARLLLLGTSAVIIAVLFGPSGRGRTDGAGTDGTENGGTGTGTGGSENGGAADADASATDGTPEPDAAAAEGSGAAGGPSRDVTLGLCLGGGVVSVGLAATWAMSEHASAGLQTAVAMPVDIVHMLAVAAWLGGLAALLTCLHWGPRPSRATARRFSQIAFDSVLTLVATGVYQSWRQLGSVSALTGTPYGKLLLAKIALIIVLVAAARASRHWVGRLGETPESNPDTADETSAADPAPAEDAPRTEDADRTDAGRAEDPETGVRDAEPVGAAAVTAGAGGAEADGADVGGTGTGGKGADGAAKSGGSTAATGTGPVRAAQLARQRAAVESALRKKSREADPERGALRRSVLVETGVAVVLLAVTTGLTSTEPGRTEELARAGSAAAAEAAQKRLGPVKEKIPFDTGGPDGKGTAELWITPGQAGGNSLRVVTKGPGGKPLEVSEVKAALRLPLQDLGPIAVPFETINSAEDRWRSEVVQVPLAGRWKVALTIRTSDIDQVTETVTVQID</sequence>
<protein>
    <recommendedName>
        <fullName evidence="16">Copper transport protein</fullName>
    </recommendedName>
</protein>
<evidence type="ECO:0000256" key="8">
    <source>
        <dbReference type="ARBA" id="ARBA00023136"/>
    </source>
</evidence>
<dbReference type="Proteomes" id="UP000631535">
    <property type="component" value="Unassembled WGS sequence"/>
</dbReference>
<accession>A0ABQ2MBA3</accession>
<evidence type="ECO:0000313" key="14">
    <source>
        <dbReference type="EMBL" id="GGO49324.1"/>
    </source>
</evidence>
<feature type="compositionally biased region" description="Gly residues" evidence="9">
    <location>
        <begin position="290"/>
        <end position="303"/>
    </location>
</feature>
<feature type="transmembrane region" description="Helical" evidence="10">
    <location>
        <begin position="443"/>
        <end position="463"/>
    </location>
</feature>
<comment type="subcellular location">
    <subcellularLocation>
        <location evidence="1">Cell membrane</location>
        <topology evidence="1">Multi-pass membrane protein</topology>
    </subcellularLocation>
</comment>
<evidence type="ECO:0000256" key="1">
    <source>
        <dbReference type="ARBA" id="ARBA00004651"/>
    </source>
</evidence>
<feature type="domain" description="CopC" evidence="12">
    <location>
        <begin position="47"/>
        <end position="143"/>
    </location>
</feature>
<gene>
    <name evidence="14" type="ORF">GCM10012287_26400</name>
</gene>
<feature type="transmembrane region" description="Helical" evidence="10">
    <location>
        <begin position="174"/>
        <end position="193"/>
    </location>
</feature>
<evidence type="ECO:0000256" key="10">
    <source>
        <dbReference type="SAM" id="Phobius"/>
    </source>
</evidence>
<dbReference type="InterPro" id="IPR008457">
    <property type="entry name" value="Cu-R_CopD_dom"/>
</dbReference>
<keyword evidence="7" id="KW-0186">Copper</keyword>
<dbReference type="Gene3D" id="2.60.40.1220">
    <property type="match status" value="1"/>
</dbReference>
<dbReference type="InterPro" id="IPR032694">
    <property type="entry name" value="CopC/D"/>
</dbReference>
<feature type="compositionally biased region" description="Low complexity" evidence="9">
    <location>
        <begin position="555"/>
        <end position="575"/>
    </location>
</feature>
<evidence type="ECO:0000256" key="4">
    <source>
        <dbReference type="ARBA" id="ARBA00022723"/>
    </source>
</evidence>
<feature type="region of interest" description="Disordered" evidence="9">
    <location>
        <begin position="280"/>
        <end position="334"/>
    </location>
</feature>
<comment type="caution">
    <text evidence="14">The sequence shown here is derived from an EMBL/GenBank/DDBJ whole genome shotgun (WGS) entry which is preliminary data.</text>
</comment>
<feature type="transmembrane region" description="Helical" evidence="10">
    <location>
        <begin position="205"/>
        <end position="224"/>
    </location>
</feature>
<evidence type="ECO:0000256" key="11">
    <source>
        <dbReference type="SAM" id="SignalP"/>
    </source>
</evidence>
<feature type="compositionally biased region" description="Basic and acidic residues" evidence="9">
    <location>
        <begin position="497"/>
        <end position="523"/>
    </location>
</feature>
<dbReference type="SUPFAM" id="SSF81296">
    <property type="entry name" value="E set domains"/>
    <property type="match status" value="1"/>
</dbReference>
<dbReference type="EMBL" id="BMMP01000007">
    <property type="protein sequence ID" value="GGO49324.1"/>
    <property type="molecule type" value="Genomic_DNA"/>
</dbReference>
<reference evidence="15" key="1">
    <citation type="journal article" date="2019" name="Int. J. Syst. Evol. Microbiol.">
        <title>The Global Catalogue of Microorganisms (GCM) 10K type strain sequencing project: providing services to taxonomists for standard genome sequencing and annotation.</title>
        <authorList>
            <consortium name="The Broad Institute Genomics Platform"/>
            <consortium name="The Broad Institute Genome Sequencing Center for Infectious Disease"/>
            <person name="Wu L."/>
            <person name="Ma J."/>
        </authorList>
    </citation>
    <scope>NUCLEOTIDE SEQUENCE [LARGE SCALE GENOMIC DNA]</scope>
    <source>
        <strain evidence="15">CGMCC 4.7178</strain>
    </source>
</reference>
<dbReference type="PANTHER" id="PTHR34820:SF4">
    <property type="entry name" value="INNER MEMBRANE PROTEIN YEBZ"/>
    <property type="match status" value="1"/>
</dbReference>
<feature type="transmembrane region" description="Helical" evidence="10">
    <location>
        <begin position="253"/>
        <end position="273"/>
    </location>
</feature>